<feature type="domain" description="Response regulatory" evidence="7">
    <location>
        <begin position="11"/>
        <end position="128"/>
    </location>
</feature>
<keyword evidence="1" id="KW-0808">Transferase</keyword>
<dbReference type="InterPro" id="IPR031803">
    <property type="entry name" value="BAT_GAF/HTH-assoc"/>
</dbReference>
<gene>
    <name evidence="10" type="ORF">D8Y22_16820</name>
</gene>
<dbReference type="OrthoDB" id="165911at2157"/>
<sequence length="963" mass="104800">MAIGRTDTETTVLVVEREEQTAIAAATARARDAASIDTVQSVSNVETALETLDERPVDCLCTAATLADGSGFDLLEAVTGPDRHCPVVFVPEDGTESLASEAVAAGASEYVSRDRPAGDLADAIERAIATGRRRRDRTERARQFGAVFDDAESYAWVLEPDGSVRRANDVALTAIDATAGDVRGRPFVDLPWWDGIEADGPLRTALERAAGGNVARSEVTADCDHRSDTPRTLEVTVRPVRDDAGTIVSLLARATDITDRAELEAELRASEELHRVTLNNMTDTVLITDDEGAFTYVCPNVHFIFGYDDEEIYEMGSIDDLLGPDLFDREELAADGVLTNIECTATDKAGREHTLLVNVREVSIQDGTILYSCRDVTMRKRRDDALTALHRTARELLYAETDREIATVVTDDAADILDCDASGVYLFDTDENVLRPAAQSAGMNELHGPLSSHRAADATLPGDVYLEGENRFVTDLRSTDAFSNPTSDLRSAAFVPLGDHGVFLAGSDTVDAFDDVTKEVTDLLAATAEAALDRVERERRLRERDRELKRQNKRLTRLDQVNEIIREIDQALVRAETREEIEAAICDRLTADDRFDFAWIGAADTGSDLLELRAVSGTDEGREYLDAVSLEGDAAEPAVETARTGEVTVVGNVADGLHDQPWRSAALTREYQSVVSVPLSYDEFTYGVLTVYADRPGAFDEVSQTVLAELGETVASAIAAVERKRALLSSVSTRLEFTVADEQFVFTRLARRADCTVSFDGGVRQHEDGATVFVTVEGAPPESIVHAAADLLAVEDARVIDDGRSGDGGDGGADGGTVRLRFAPPFLALQLADHGVLLRRVEATPSGADVVVDVPSAVDARESADIVSNTFADVELRSKRRVERTTARDLRSALLDRLTDRQLEVIQLAYYSGYFETPRERSGEEIATMLDISPAAFYRHNRTVQRKLFAILFDELGLPASAA</sequence>
<dbReference type="InterPro" id="IPR001789">
    <property type="entry name" value="Sig_transdc_resp-reg_receiver"/>
</dbReference>
<reference evidence="10 11" key="1">
    <citation type="submission" date="2018-10" db="EMBL/GenBank/DDBJ databases">
        <title>Natronolimnobius sp. XQ-INN 246 isolated from Inner Mongolia Autonomous Region of China.</title>
        <authorList>
            <person name="Xue Q."/>
        </authorList>
    </citation>
    <scope>NUCLEOTIDE SEQUENCE [LARGE SCALE GENOMIC DNA]</scope>
    <source>
        <strain evidence="10 11">XQ-INN 246</strain>
    </source>
</reference>
<evidence type="ECO:0000313" key="10">
    <source>
        <dbReference type="EMBL" id="THE63494.1"/>
    </source>
</evidence>
<feature type="domain" description="PAC" evidence="9">
    <location>
        <begin position="215"/>
        <end position="269"/>
    </location>
</feature>
<protein>
    <submittedName>
        <fullName evidence="10">PAS domain S-box protein</fullName>
    </submittedName>
</protein>
<dbReference type="AlphaFoldDB" id="A0A4S3THK8"/>
<dbReference type="SUPFAM" id="SSF52172">
    <property type="entry name" value="CheY-like"/>
    <property type="match status" value="1"/>
</dbReference>
<evidence type="ECO:0000256" key="6">
    <source>
        <dbReference type="SAM" id="Coils"/>
    </source>
</evidence>
<dbReference type="PROSITE" id="PS50113">
    <property type="entry name" value="PAC"/>
    <property type="match status" value="1"/>
</dbReference>
<dbReference type="Gene3D" id="3.30.450.40">
    <property type="match status" value="2"/>
</dbReference>
<dbReference type="InterPro" id="IPR007050">
    <property type="entry name" value="HTH_bacterioopsin"/>
</dbReference>
<dbReference type="GO" id="GO:0000160">
    <property type="term" value="P:phosphorelay signal transduction system"/>
    <property type="evidence" value="ECO:0007669"/>
    <property type="project" value="InterPro"/>
</dbReference>
<keyword evidence="2" id="KW-0418">Kinase</keyword>
<evidence type="ECO:0000259" key="9">
    <source>
        <dbReference type="PROSITE" id="PS50113"/>
    </source>
</evidence>
<keyword evidence="4" id="KW-0804">Transcription</keyword>
<accession>A0A4S3THK8</accession>
<dbReference type="Gene3D" id="3.30.450.20">
    <property type="entry name" value="PAS domain"/>
    <property type="match status" value="2"/>
</dbReference>
<dbReference type="InterPro" id="IPR003018">
    <property type="entry name" value="GAF"/>
</dbReference>
<dbReference type="PROSITE" id="PS50112">
    <property type="entry name" value="PAS"/>
    <property type="match status" value="1"/>
</dbReference>
<dbReference type="Proteomes" id="UP000318864">
    <property type="component" value="Unassembled WGS sequence"/>
</dbReference>
<dbReference type="NCBIfam" id="TIGR00229">
    <property type="entry name" value="sensory_box"/>
    <property type="match status" value="2"/>
</dbReference>
<evidence type="ECO:0000256" key="2">
    <source>
        <dbReference type="ARBA" id="ARBA00022777"/>
    </source>
</evidence>
<dbReference type="Pfam" id="PF00072">
    <property type="entry name" value="Response_reg"/>
    <property type="match status" value="1"/>
</dbReference>
<name>A0A4S3THK8_9EURY</name>
<dbReference type="PROSITE" id="PS50110">
    <property type="entry name" value="RESPONSE_REGULATORY"/>
    <property type="match status" value="1"/>
</dbReference>
<keyword evidence="6" id="KW-0175">Coiled coil</keyword>
<feature type="domain" description="PAS" evidence="8">
    <location>
        <begin position="270"/>
        <end position="325"/>
    </location>
</feature>
<evidence type="ECO:0000259" key="7">
    <source>
        <dbReference type="PROSITE" id="PS50110"/>
    </source>
</evidence>
<dbReference type="SUPFAM" id="SSF88659">
    <property type="entry name" value="Sigma3 and sigma4 domains of RNA polymerase sigma factors"/>
    <property type="match status" value="1"/>
</dbReference>
<comment type="caution">
    <text evidence="5">Lacks conserved residue(s) required for the propagation of feature annotation.</text>
</comment>
<dbReference type="InterPro" id="IPR035965">
    <property type="entry name" value="PAS-like_dom_sf"/>
</dbReference>
<dbReference type="InterPro" id="IPR000700">
    <property type="entry name" value="PAS-assoc_C"/>
</dbReference>
<dbReference type="InterPro" id="IPR011006">
    <property type="entry name" value="CheY-like_superfamily"/>
</dbReference>
<evidence type="ECO:0000256" key="1">
    <source>
        <dbReference type="ARBA" id="ARBA00022679"/>
    </source>
</evidence>
<dbReference type="Pfam" id="PF13185">
    <property type="entry name" value="GAF_2"/>
    <property type="match status" value="2"/>
</dbReference>
<dbReference type="Gene3D" id="3.40.50.2300">
    <property type="match status" value="1"/>
</dbReference>
<keyword evidence="3" id="KW-0805">Transcription regulation</keyword>
<dbReference type="SUPFAM" id="SSF55781">
    <property type="entry name" value="GAF domain-like"/>
    <property type="match status" value="2"/>
</dbReference>
<dbReference type="InterPro" id="IPR013324">
    <property type="entry name" value="RNA_pol_sigma_r3/r4-like"/>
</dbReference>
<dbReference type="InterPro" id="IPR029016">
    <property type="entry name" value="GAF-like_dom_sf"/>
</dbReference>
<dbReference type="SMART" id="SM00448">
    <property type="entry name" value="REC"/>
    <property type="match status" value="1"/>
</dbReference>
<dbReference type="InterPro" id="IPR000014">
    <property type="entry name" value="PAS"/>
</dbReference>
<evidence type="ECO:0000256" key="5">
    <source>
        <dbReference type="PROSITE-ProRule" id="PRU00169"/>
    </source>
</evidence>
<dbReference type="Pfam" id="PF04967">
    <property type="entry name" value="HTH_10"/>
    <property type="match status" value="1"/>
</dbReference>
<dbReference type="CDD" id="cd00130">
    <property type="entry name" value="PAS"/>
    <property type="match status" value="1"/>
</dbReference>
<dbReference type="InterPro" id="IPR036388">
    <property type="entry name" value="WH-like_DNA-bd_sf"/>
</dbReference>
<evidence type="ECO:0000259" key="8">
    <source>
        <dbReference type="PROSITE" id="PS50112"/>
    </source>
</evidence>
<dbReference type="RefSeq" id="WP_141465836.1">
    <property type="nucleotide sequence ID" value="NZ_RBZW01000058.1"/>
</dbReference>
<proteinExistence type="predicted"/>
<dbReference type="SMART" id="SM00091">
    <property type="entry name" value="PAS"/>
    <property type="match status" value="2"/>
</dbReference>
<dbReference type="EMBL" id="RBZW01000058">
    <property type="protein sequence ID" value="THE63494.1"/>
    <property type="molecule type" value="Genomic_DNA"/>
</dbReference>
<dbReference type="Pfam" id="PF15915">
    <property type="entry name" value="BAT"/>
    <property type="match status" value="1"/>
</dbReference>
<feature type="coiled-coil region" evidence="6">
    <location>
        <begin position="525"/>
        <end position="578"/>
    </location>
</feature>
<dbReference type="SUPFAM" id="SSF55785">
    <property type="entry name" value="PYP-like sensor domain (PAS domain)"/>
    <property type="match status" value="2"/>
</dbReference>
<evidence type="ECO:0000313" key="11">
    <source>
        <dbReference type="Proteomes" id="UP000318864"/>
    </source>
</evidence>
<dbReference type="PANTHER" id="PTHR34236">
    <property type="entry name" value="DIMETHYL SULFOXIDE REDUCTASE TRANSCRIPTIONAL ACTIVATOR"/>
    <property type="match status" value="1"/>
</dbReference>
<dbReference type="GO" id="GO:0016301">
    <property type="term" value="F:kinase activity"/>
    <property type="evidence" value="ECO:0007669"/>
    <property type="project" value="UniProtKB-KW"/>
</dbReference>
<evidence type="ECO:0000256" key="4">
    <source>
        <dbReference type="ARBA" id="ARBA00023163"/>
    </source>
</evidence>
<dbReference type="InterPro" id="IPR013656">
    <property type="entry name" value="PAS_4"/>
</dbReference>
<dbReference type="PANTHER" id="PTHR34236:SF1">
    <property type="entry name" value="DIMETHYL SULFOXIDE REDUCTASE TRANSCRIPTIONAL ACTIVATOR"/>
    <property type="match status" value="1"/>
</dbReference>
<keyword evidence="11" id="KW-1185">Reference proteome</keyword>
<dbReference type="Gene3D" id="1.10.10.10">
    <property type="entry name" value="Winged helix-like DNA-binding domain superfamily/Winged helix DNA-binding domain"/>
    <property type="match status" value="1"/>
</dbReference>
<organism evidence="10 11">
    <name type="scientific">Salinadaptatus halalkaliphilus</name>
    <dbReference type="NCBI Taxonomy" id="2419781"/>
    <lineage>
        <taxon>Archaea</taxon>
        <taxon>Methanobacteriati</taxon>
        <taxon>Methanobacteriota</taxon>
        <taxon>Stenosarchaea group</taxon>
        <taxon>Halobacteria</taxon>
        <taxon>Halobacteriales</taxon>
        <taxon>Natrialbaceae</taxon>
        <taxon>Salinadaptatus</taxon>
    </lineage>
</organism>
<evidence type="ECO:0000256" key="3">
    <source>
        <dbReference type="ARBA" id="ARBA00023015"/>
    </source>
</evidence>
<comment type="caution">
    <text evidence="10">The sequence shown here is derived from an EMBL/GenBank/DDBJ whole genome shotgun (WGS) entry which is preliminary data.</text>
</comment>
<dbReference type="Pfam" id="PF08448">
    <property type="entry name" value="PAS_4"/>
    <property type="match status" value="1"/>
</dbReference>